<dbReference type="EMBL" id="LPWD01000266">
    <property type="protein sequence ID" value="ODS02627.1"/>
    <property type="molecule type" value="Genomic_DNA"/>
</dbReference>
<organism evidence="1 2">
    <name type="scientific">Methyloceanibacter marginalis</name>
    <dbReference type="NCBI Taxonomy" id="1774971"/>
    <lineage>
        <taxon>Bacteria</taxon>
        <taxon>Pseudomonadati</taxon>
        <taxon>Pseudomonadota</taxon>
        <taxon>Alphaproteobacteria</taxon>
        <taxon>Hyphomicrobiales</taxon>
        <taxon>Hyphomicrobiaceae</taxon>
        <taxon>Methyloceanibacter</taxon>
    </lineage>
</organism>
<dbReference type="SUPFAM" id="SSF88713">
    <property type="entry name" value="Glycoside hydrolase/deacetylase"/>
    <property type="match status" value="1"/>
</dbReference>
<dbReference type="PANTHER" id="PTHR30105:SF2">
    <property type="entry name" value="DIVERGENT POLYSACCHARIDE DEACETYLASE SUPERFAMILY"/>
    <property type="match status" value="1"/>
</dbReference>
<dbReference type="AlphaFoldDB" id="A0A1E3WC31"/>
<sequence length="100" mass="10417">MKRRGLIYFDDGSVEGSTAGEIAKDLELEYSTAQVRLDGATLDKALAELEAAAKAQGAAIGVAKAEPGTAKRIADWAGSLEEKGLVLVPVSAAMRSPRQS</sequence>
<dbReference type="GO" id="GO:0005975">
    <property type="term" value="P:carbohydrate metabolic process"/>
    <property type="evidence" value="ECO:0007669"/>
    <property type="project" value="InterPro"/>
</dbReference>
<protein>
    <submittedName>
        <fullName evidence="1">Uncharacterized protein</fullName>
    </submittedName>
</protein>
<proteinExistence type="predicted"/>
<reference evidence="1 2" key="1">
    <citation type="journal article" date="2016" name="Environ. Microbiol.">
        <title>New Methyloceanibacter diversity from North Sea sediments includes methanotroph containing solely the soluble methane monooxygenase.</title>
        <authorList>
            <person name="Vekeman B."/>
            <person name="Kerckhof F.M."/>
            <person name="Cremers G."/>
            <person name="de Vos P."/>
            <person name="Vandamme P."/>
            <person name="Boon N."/>
            <person name="Op den Camp H.J."/>
            <person name="Heylen K."/>
        </authorList>
    </citation>
    <scope>NUCLEOTIDE SEQUENCE [LARGE SCALE GENOMIC DNA]</scope>
    <source>
        <strain evidence="1 2">R-67177</strain>
    </source>
</reference>
<dbReference type="Proteomes" id="UP000095042">
    <property type="component" value="Unassembled WGS sequence"/>
</dbReference>
<keyword evidence="2" id="KW-1185">Reference proteome</keyword>
<dbReference type="Gene3D" id="3.20.20.370">
    <property type="entry name" value="Glycoside hydrolase/deacetylase"/>
    <property type="match status" value="1"/>
</dbReference>
<dbReference type="InterPro" id="IPR011330">
    <property type="entry name" value="Glyco_hydro/deAcase_b/a-brl"/>
</dbReference>
<dbReference type="PANTHER" id="PTHR30105">
    <property type="entry name" value="UNCHARACTERIZED YIBQ-RELATED"/>
    <property type="match status" value="1"/>
</dbReference>
<name>A0A1E3WC31_9HYPH</name>
<comment type="caution">
    <text evidence="1">The sequence shown here is derived from an EMBL/GenBank/DDBJ whole genome shotgun (WGS) entry which is preliminary data.</text>
</comment>
<evidence type="ECO:0000313" key="2">
    <source>
        <dbReference type="Proteomes" id="UP000095042"/>
    </source>
</evidence>
<dbReference type="OrthoDB" id="9784811at2"/>
<evidence type="ECO:0000313" key="1">
    <source>
        <dbReference type="EMBL" id="ODS02627.1"/>
    </source>
</evidence>
<dbReference type="Pfam" id="PF04748">
    <property type="entry name" value="Polysacc_deac_2"/>
    <property type="match status" value="1"/>
</dbReference>
<gene>
    <name evidence="1" type="ORF">AUC71_14405</name>
</gene>
<dbReference type="InterPro" id="IPR006837">
    <property type="entry name" value="Divergent_DAC"/>
</dbReference>
<accession>A0A1E3WC31</accession>